<keyword evidence="4" id="KW-0472">Membrane</keyword>
<dbReference type="GeneID" id="110759311"/>
<dbReference type="PANTHER" id="PTHR43490:SF98">
    <property type="entry name" value="OS02G0640600 PROTEIN"/>
    <property type="match status" value="1"/>
</dbReference>
<dbReference type="InterPro" id="IPR002347">
    <property type="entry name" value="SDR_fam"/>
</dbReference>
<dbReference type="Gene3D" id="3.40.50.720">
    <property type="entry name" value="NAD(P)-binding Rossmann-like Domain"/>
    <property type="match status" value="3"/>
</dbReference>
<keyword evidence="5" id="KW-1185">Reference proteome</keyword>
<proteinExistence type="inferred from homology"/>
<dbReference type="GO" id="GO:0016020">
    <property type="term" value="C:membrane"/>
    <property type="evidence" value="ECO:0007669"/>
    <property type="project" value="TreeGrafter"/>
</dbReference>
<dbReference type="Proteomes" id="UP000515124">
    <property type="component" value="Unplaced"/>
</dbReference>
<organism evidence="5 6">
    <name type="scientific">Prunus avium</name>
    <name type="common">Cherry</name>
    <name type="synonym">Cerasus avium</name>
    <dbReference type="NCBI Taxonomy" id="42229"/>
    <lineage>
        <taxon>Eukaryota</taxon>
        <taxon>Viridiplantae</taxon>
        <taxon>Streptophyta</taxon>
        <taxon>Embryophyta</taxon>
        <taxon>Tracheophyta</taxon>
        <taxon>Spermatophyta</taxon>
        <taxon>Magnoliopsida</taxon>
        <taxon>eudicotyledons</taxon>
        <taxon>Gunneridae</taxon>
        <taxon>Pentapetalae</taxon>
        <taxon>rosids</taxon>
        <taxon>fabids</taxon>
        <taxon>Rosales</taxon>
        <taxon>Rosaceae</taxon>
        <taxon>Amygdaloideae</taxon>
        <taxon>Amygdaleae</taxon>
        <taxon>Prunus</taxon>
    </lineage>
</organism>
<keyword evidence="3" id="KW-0560">Oxidoreductase</keyword>
<reference evidence="6" key="1">
    <citation type="submission" date="2025-08" db="UniProtKB">
        <authorList>
            <consortium name="RefSeq"/>
        </authorList>
    </citation>
    <scope>IDENTIFICATION</scope>
</reference>
<evidence type="ECO:0000256" key="2">
    <source>
        <dbReference type="ARBA" id="ARBA00022857"/>
    </source>
</evidence>
<dbReference type="FunFam" id="3.40.50.720:FF:000312">
    <property type="entry name" value="(+)-neomenthol dehydrogenase"/>
    <property type="match status" value="3"/>
</dbReference>
<evidence type="ECO:0000313" key="5">
    <source>
        <dbReference type="Proteomes" id="UP000515124"/>
    </source>
</evidence>
<dbReference type="PRINTS" id="PR00081">
    <property type="entry name" value="GDHRDH"/>
</dbReference>
<evidence type="ECO:0000256" key="4">
    <source>
        <dbReference type="SAM" id="Phobius"/>
    </source>
</evidence>
<comment type="similarity">
    <text evidence="1">Belongs to the short-chain dehydrogenases/reductases (SDR) family.</text>
</comment>
<name>A0A6P5SJB0_PRUAV</name>
<dbReference type="CDD" id="cd05324">
    <property type="entry name" value="carb_red_PTCR-like_SDR_c"/>
    <property type="match status" value="3"/>
</dbReference>
<dbReference type="PANTHER" id="PTHR43490">
    <property type="entry name" value="(+)-NEOMENTHOL DEHYDROGENASE"/>
    <property type="match status" value="1"/>
</dbReference>
<accession>A0A6P5SJB0</accession>
<evidence type="ECO:0000313" key="6">
    <source>
        <dbReference type="RefSeq" id="XP_021817055.1"/>
    </source>
</evidence>
<dbReference type="PRINTS" id="PR00080">
    <property type="entry name" value="SDRFAMILY"/>
</dbReference>
<dbReference type="Pfam" id="PF13561">
    <property type="entry name" value="adh_short_C2"/>
    <property type="match status" value="3"/>
</dbReference>
<dbReference type="InterPro" id="IPR036291">
    <property type="entry name" value="NAD(P)-bd_dom_sf"/>
</dbReference>
<keyword evidence="4" id="KW-1133">Transmembrane helix</keyword>
<gene>
    <name evidence="6" type="primary">LOC110759311</name>
</gene>
<evidence type="ECO:0000256" key="1">
    <source>
        <dbReference type="ARBA" id="ARBA00006484"/>
    </source>
</evidence>
<dbReference type="KEGG" id="pavi:110759311"/>
<protein>
    <submittedName>
        <fullName evidence="6">Uncharacterized protein LOC110759311</fullName>
    </submittedName>
</protein>
<feature type="transmembrane region" description="Helical" evidence="4">
    <location>
        <begin position="630"/>
        <end position="652"/>
    </location>
</feature>
<evidence type="ECO:0000256" key="3">
    <source>
        <dbReference type="ARBA" id="ARBA00023002"/>
    </source>
</evidence>
<dbReference type="SUPFAM" id="SSF51735">
    <property type="entry name" value="NAD(P)-binding Rossmann-fold domains"/>
    <property type="match status" value="3"/>
</dbReference>
<dbReference type="AlphaFoldDB" id="A0A6P5SJB0"/>
<dbReference type="InterPro" id="IPR045313">
    <property type="entry name" value="CBR1-like"/>
</dbReference>
<keyword evidence="2" id="KW-0521">NADP</keyword>
<sequence>MAEATKRYAVVTGANKGIGLETVRQLASNGFTVVLTARDEKRGLEAVEKLKESGLSGQVVFHQLDVANPTTVASLAEYIKTQFGKLDILVNNAGITGSQVDGDALKAVADTGAVERGEVDWSKLTTETYELAEECLQINYYGAKRTAETLIPLLQLSDSPRIVNVSASLGKLKNIPSDWAKGVFTDADNLTEEGVGEVLTELLKAFKEGSLESKGWPSSLSAYIVSKAALNAYTRILAEKYPDIRINSVCPGFVKTDLNSNAGVLPVEEGGARVVRTALLPNDGPSGSFFVQYEVSDRFPITLYYNPKEGSFCYSHFSQKDDPINESAMAEAIKRYAVVTGANKGIGLETVRQLASKGFTVVLTARDEKRGLEAVEKLKESGLSGQVVFHQLDVANPASLAPLADFIKTQFGKLDILVNNAGIGGSTADPDAFRAVVESGAFGRGEVDWSKLNTETYELAEECLQINYYGAKRTAEALIPLLQSSDSPRIVNVSSFMGKLNNIPSGWAKGVFTDAENLTEERLDEVLTELLKDFKEGSLESKGFPSSLSAYIVSKAALNAYTRILAKKYPTFRINSVCPGFVKTDINYNIGVLPVEEGSAKVVKLALVPNDGPSGSFFVQYESLSHLHCLSLFLLIIFVLCIWCFCFSRYAVVTGANKGIGLETVRQLASNGFTVVLTARDEKRGLEAAEKLEESGLSGQVVFHQLDVANPATVASLAEFIKTQFGKLDILVNNAGIGGAIGDADAYIALVKSLEMGRREVDLSKLMTETYELTEECLQINYYGAKRTAEALIPLLQLSDSPRIVNVSSGAGKLNNIPSDWTKGVFTDAENLTEERVDELLTEFLKDFKEGSLESKGWPSSMPAYIVSKAALNAYTRILAKKYLNFRINSVCPGFVKTDINCNAGVLPVEEGGARIVKLALLPNDGPSGSFFVQYEVSDF</sequence>
<dbReference type="RefSeq" id="XP_021817055.1">
    <property type="nucleotide sequence ID" value="XM_021961363.1"/>
</dbReference>
<dbReference type="GO" id="GO:0016616">
    <property type="term" value="F:oxidoreductase activity, acting on the CH-OH group of donors, NAD or NADP as acceptor"/>
    <property type="evidence" value="ECO:0007669"/>
    <property type="project" value="InterPro"/>
</dbReference>
<dbReference type="Pfam" id="PF00106">
    <property type="entry name" value="adh_short"/>
    <property type="match status" value="3"/>
</dbReference>
<keyword evidence="4" id="KW-0812">Transmembrane</keyword>